<dbReference type="PANTHER" id="PTHR31881:SF11">
    <property type="entry name" value="PROTEIN, PUTATIVE-RELATED"/>
    <property type="match status" value="1"/>
</dbReference>
<protein>
    <submittedName>
        <fullName evidence="2">Protein MON2</fullName>
    </submittedName>
</protein>
<organism evidence="2">
    <name type="scientific">Anthurium amnicola</name>
    <dbReference type="NCBI Taxonomy" id="1678845"/>
    <lineage>
        <taxon>Eukaryota</taxon>
        <taxon>Viridiplantae</taxon>
        <taxon>Streptophyta</taxon>
        <taxon>Embryophyta</taxon>
        <taxon>Tracheophyta</taxon>
        <taxon>Spermatophyta</taxon>
        <taxon>Magnoliopsida</taxon>
        <taxon>Liliopsida</taxon>
        <taxon>Araceae</taxon>
        <taxon>Pothoideae</taxon>
        <taxon>Potheae</taxon>
        <taxon>Anthurium</taxon>
    </lineage>
</organism>
<keyword evidence="1" id="KW-1133">Transmembrane helix</keyword>
<name>A0A1D1YYF1_9ARAE</name>
<keyword evidence="1" id="KW-0812">Transmembrane</keyword>
<reference evidence="2" key="1">
    <citation type="submission" date="2015-07" db="EMBL/GenBank/DDBJ databases">
        <title>Transcriptome Assembly of Anthurium amnicola.</title>
        <authorList>
            <person name="Suzuki J."/>
        </authorList>
    </citation>
    <scope>NUCLEOTIDE SEQUENCE</scope>
</reference>
<accession>A0A1D1YYF1</accession>
<feature type="transmembrane region" description="Helical" evidence="1">
    <location>
        <begin position="176"/>
        <end position="199"/>
    </location>
</feature>
<dbReference type="EMBL" id="GDJX01008259">
    <property type="protein sequence ID" value="JAT59677.1"/>
    <property type="molecule type" value="Transcribed_RNA"/>
</dbReference>
<sequence>MVGGERFQKLSNTPLWLQTHVGLVYKMRVERGHPGIASSLQRLTKMDMSKYSMDLALVPLSLCLTAGYHAYVYRCFTTESHHHVASARISMLHRKWFQTVVKEDSKKGMLGVQSLRNSLMSAILSASVAVVLNASLAALCNNAFSAGSLLRRYPPALVGNPQAAPLLVLKYASASMLLLASFLCSSAAVGCMVEANFLVNVPGGLLFPGPAGALLERGWLLAAAGSRVLWVTLSLLLWVLGPVPMAMSSAAMLWVFYHLDFAGGARLSRCGE</sequence>
<feature type="transmembrane region" description="Helical" evidence="1">
    <location>
        <begin position="51"/>
        <end position="71"/>
    </location>
</feature>
<dbReference type="InterPro" id="IPR006747">
    <property type="entry name" value="DUF599"/>
</dbReference>
<evidence type="ECO:0000313" key="2">
    <source>
        <dbReference type="EMBL" id="JAT59677.1"/>
    </source>
</evidence>
<dbReference type="Pfam" id="PF04654">
    <property type="entry name" value="DUF599"/>
    <property type="match status" value="1"/>
</dbReference>
<keyword evidence="1" id="KW-0472">Membrane</keyword>
<feature type="transmembrane region" description="Helical" evidence="1">
    <location>
        <begin position="119"/>
        <end position="144"/>
    </location>
</feature>
<dbReference type="PANTHER" id="PTHR31881">
    <property type="match status" value="1"/>
</dbReference>
<proteinExistence type="predicted"/>
<gene>
    <name evidence="2" type="primary">mon2_1</name>
    <name evidence="2" type="ORF">g.78692</name>
</gene>
<evidence type="ECO:0000256" key="1">
    <source>
        <dbReference type="SAM" id="Phobius"/>
    </source>
</evidence>
<dbReference type="AlphaFoldDB" id="A0A1D1YYF1"/>